<keyword evidence="1" id="KW-0224">Dipeptidase</keyword>
<dbReference type="PROSITE" id="PS51365">
    <property type="entry name" value="RENAL_DIPEPTIDASE_2"/>
    <property type="match status" value="1"/>
</dbReference>
<keyword evidence="1" id="KW-0336">GPI-anchor</keyword>
<reference evidence="2 3" key="1">
    <citation type="journal article" date="2017" name="Gigascience">
        <title>Genome sequence of the small brown planthopper, Laodelphax striatellus.</title>
        <authorList>
            <person name="Zhu J."/>
            <person name="Jiang F."/>
            <person name="Wang X."/>
            <person name="Yang P."/>
            <person name="Bao Y."/>
            <person name="Zhao W."/>
            <person name="Wang W."/>
            <person name="Lu H."/>
            <person name="Wang Q."/>
            <person name="Cui N."/>
            <person name="Li J."/>
            <person name="Chen X."/>
            <person name="Luo L."/>
            <person name="Yu J."/>
            <person name="Kang L."/>
            <person name="Cui F."/>
        </authorList>
    </citation>
    <scope>NUCLEOTIDE SEQUENCE [LARGE SCALE GENOMIC DNA]</scope>
    <source>
        <strain evidence="2">Lst14</strain>
    </source>
</reference>
<keyword evidence="1" id="KW-0378">Hydrolase</keyword>
<evidence type="ECO:0000256" key="1">
    <source>
        <dbReference type="RuleBase" id="RU341113"/>
    </source>
</evidence>
<comment type="catalytic activity">
    <reaction evidence="1">
        <text>an L-aminoacyl-L-amino acid + H2O = 2 an L-alpha-amino acid</text>
        <dbReference type="Rhea" id="RHEA:48940"/>
        <dbReference type="ChEBI" id="CHEBI:15377"/>
        <dbReference type="ChEBI" id="CHEBI:59869"/>
        <dbReference type="ChEBI" id="CHEBI:77460"/>
        <dbReference type="EC" id="3.4.13.19"/>
    </reaction>
</comment>
<comment type="subcellular location">
    <subcellularLocation>
        <location evidence="1">Membrane</location>
        <topology evidence="1">Lipid-anchor</topology>
        <topology evidence="1">GPI-anchor</topology>
    </subcellularLocation>
</comment>
<feature type="non-terminal residue" evidence="2">
    <location>
        <position position="94"/>
    </location>
</feature>
<comment type="similarity">
    <text evidence="1">Belongs to the metallo-dependent hydrolases superfamily. Peptidase M19 family.</text>
</comment>
<comment type="subunit">
    <text evidence="1">Homodimer; disulfide-linked.</text>
</comment>
<keyword evidence="1" id="KW-1015">Disulfide bond</keyword>
<feature type="non-terminal residue" evidence="2">
    <location>
        <position position="1"/>
    </location>
</feature>
<dbReference type="SMR" id="A0A482XNB8"/>
<protein>
    <recommendedName>
        <fullName evidence="1">Dipeptidase</fullName>
        <ecNumber evidence="1">3.4.13.19</ecNumber>
    </recommendedName>
</protein>
<evidence type="ECO:0000313" key="2">
    <source>
        <dbReference type="EMBL" id="RZF47342.1"/>
    </source>
</evidence>
<dbReference type="EC" id="3.4.13.19" evidence="1"/>
<evidence type="ECO:0000313" key="3">
    <source>
        <dbReference type="Proteomes" id="UP000291343"/>
    </source>
</evidence>
<dbReference type="InParanoid" id="A0A482XNB8"/>
<dbReference type="Proteomes" id="UP000291343">
    <property type="component" value="Unassembled WGS sequence"/>
</dbReference>
<dbReference type="PANTHER" id="PTHR10443">
    <property type="entry name" value="MICROSOMAL DIPEPTIDASE"/>
    <property type="match status" value="1"/>
</dbReference>
<dbReference type="SUPFAM" id="SSF51556">
    <property type="entry name" value="Metallo-dependent hydrolases"/>
    <property type="match status" value="1"/>
</dbReference>
<keyword evidence="1" id="KW-0479">Metal-binding</keyword>
<dbReference type="Gene3D" id="3.20.20.140">
    <property type="entry name" value="Metal-dependent hydrolases"/>
    <property type="match status" value="1"/>
</dbReference>
<comment type="caution">
    <text evidence="2">The sequence shown here is derived from an EMBL/GenBank/DDBJ whole genome shotgun (WGS) entry which is preliminary data.</text>
</comment>
<keyword evidence="3" id="KW-1185">Reference proteome</keyword>
<dbReference type="STRING" id="195883.A0A482XNB8"/>
<keyword evidence="1" id="KW-0449">Lipoprotein</keyword>
<dbReference type="AlphaFoldDB" id="A0A482XNB8"/>
<dbReference type="Pfam" id="PF01244">
    <property type="entry name" value="Peptidase_M19"/>
    <property type="match status" value="1"/>
</dbReference>
<dbReference type="InterPro" id="IPR008257">
    <property type="entry name" value="Pept_M19"/>
</dbReference>
<dbReference type="OrthoDB" id="445695at2759"/>
<dbReference type="GO" id="GO:0098552">
    <property type="term" value="C:side of membrane"/>
    <property type="evidence" value="ECO:0007669"/>
    <property type="project" value="UniProtKB-KW"/>
</dbReference>
<organism evidence="2 3">
    <name type="scientific">Laodelphax striatellus</name>
    <name type="common">Small brown planthopper</name>
    <name type="synonym">Delphax striatella</name>
    <dbReference type="NCBI Taxonomy" id="195883"/>
    <lineage>
        <taxon>Eukaryota</taxon>
        <taxon>Metazoa</taxon>
        <taxon>Ecdysozoa</taxon>
        <taxon>Arthropoda</taxon>
        <taxon>Hexapoda</taxon>
        <taxon>Insecta</taxon>
        <taxon>Pterygota</taxon>
        <taxon>Neoptera</taxon>
        <taxon>Paraneoptera</taxon>
        <taxon>Hemiptera</taxon>
        <taxon>Auchenorrhyncha</taxon>
        <taxon>Fulgoroidea</taxon>
        <taxon>Delphacidae</taxon>
        <taxon>Criomorphinae</taxon>
        <taxon>Laodelphax</taxon>
    </lineage>
</organism>
<proteinExistence type="inferred from homology"/>
<keyword evidence="1" id="KW-0645">Protease</keyword>
<dbReference type="GO" id="GO:0046872">
    <property type="term" value="F:metal ion binding"/>
    <property type="evidence" value="ECO:0007669"/>
    <property type="project" value="UniProtKB-UniRule"/>
</dbReference>
<sequence>VFTVDVPCEASFRDAVSLALEQIDVIERLLKKNAENIILAKASKDIISIFRANKLSGMIGLKGGHMIDSRLAVLRIFYKAGVRIMALTADCDTT</sequence>
<keyword evidence="1" id="KW-0862">Zinc</keyword>
<comment type="cofactor">
    <cofactor evidence="1">
        <name>Zn(2+)</name>
        <dbReference type="ChEBI" id="CHEBI:29105"/>
    </cofactor>
</comment>
<keyword evidence="1" id="KW-0325">Glycoprotein</keyword>
<dbReference type="PANTHER" id="PTHR10443:SF12">
    <property type="entry name" value="DIPEPTIDASE"/>
    <property type="match status" value="1"/>
</dbReference>
<accession>A0A482XNB8</accession>
<dbReference type="EMBL" id="QKKF02004484">
    <property type="protein sequence ID" value="RZF47342.1"/>
    <property type="molecule type" value="Genomic_DNA"/>
</dbReference>
<name>A0A482XNB8_LAOST</name>
<gene>
    <name evidence="2" type="ORF">LSTR_LSTR015143</name>
</gene>
<keyword evidence="1" id="KW-0472">Membrane</keyword>
<keyword evidence="1" id="KW-0482">Metalloprotease</keyword>
<dbReference type="GO" id="GO:0070573">
    <property type="term" value="F:metallodipeptidase activity"/>
    <property type="evidence" value="ECO:0007669"/>
    <property type="project" value="InterPro"/>
</dbReference>
<dbReference type="InterPro" id="IPR032466">
    <property type="entry name" value="Metal_Hydrolase"/>
</dbReference>
<dbReference type="GO" id="GO:0006508">
    <property type="term" value="P:proteolysis"/>
    <property type="evidence" value="ECO:0007669"/>
    <property type="project" value="UniProtKB-KW"/>
</dbReference>